<proteinExistence type="predicted"/>
<evidence type="ECO:0000313" key="2">
    <source>
        <dbReference type="EMBL" id="CAG5059951.1"/>
    </source>
</evidence>
<evidence type="ECO:0000256" key="1">
    <source>
        <dbReference type="SAM" id="SignalP"/>
    </source>
</evidence>
<comment type="caution">
    <text evidence="2">The sequence shown here is derived from an EMBL/GenBank/DDBJ whole genome shotgun (WGS) entry which is preliminary data.</text>
</comment>
<name>A0A8S3YIB4_PARAO</name>
<dbReference type="AlphaFoldDB" id="A0A8S3YIB4"/>
<reference evidence="2" key="1">
    <citation type="submission" date="2021-04" db="EMBL/GenBank/DDBJ databases">
        <authorList>
            <person name="Tunstrom K."/>
        </authorList>
    </citation>
    <scope>NUCLEOTIDE SEQUENCE</scope>
</reference>
<organism evidence="2 3">
    <name type="scientific">Parnassius apollo</name>
    <name type="common">Apollo butterfly</name>
    <name type="synonym">Papilio apollo</name>
    <dbReference type="NCBI Taxonomy" id="110799"/>
    <lineage>
        <taxon>Eukaryota</taxon>
        <taxon>Metazoa</taxon>
        <taxon>Ecdysozoa</taxon>
        <taxon>Arthropoda</taxon>
        <taxon>Hexapoda</taxon>
        <taxon>Insecta</taxon>
        <taxon>Pterygota</taxon>
        <taxon>Neoptera</taxon>
        <taxon>Endopterygota</taxon>
        <taxon>Lepidoptera</taxon>
        <taxon>Glossata</taxon>
        <taxon>Ditrysia</taxon>
        <taxon>Papilionoidea</taxon>
        <taxon>Papilionidae</taxon>
        <taxon>Parnassiinae</taxon>
        <taxon>Parnassini</taxon>
        <taxon>Parnassius</taxon>
        <taxon>Parnassius</taxon>
    </lineage>
</organism>
<dbReference type="OrthoDB" id="8122616at2759"/>
<feature type="chain" id="PRO_5035820523" evidence="1">
    <location>
        <begin position="17"/>
        <end position="291"/>
    </location>
</feature>
<gene>
    <name evidence="2" type="ORF">PAPOLLO_LOCUS28289</name>
</gene>
<feature type="signal peptide" evidence="1">
    <location>
        <begin position="1"/>
        <end position="16"/>
    </location>
</feature>
<keyword evidence="1" id="KW-0732">Signal</keyword>
<accession>A0A8S3YIB4</accession>
<evidence type="ECO:0000313" key="3">
    <source>
        <dbReference type="Proteomes" id="UP000691718"/>
    </source>
</evidence>
<sequence length="291" mass="32810">MAFRFLLLLFPALALARIDVEILGEFHGNDKTVNINYSGSDTSVISEEERNTFMLSEDTLKNSALNFFGNRPDNVYLRSPTPWGDLYKTYNWEEVSRTLKPKLGRILNVSAETQTIASQTFENKETKPTTFNVGLSKHLENTVSSFWIKDGELTINKGINYDIKFGNTTITYTSLWGLNTEKSMTTLIGLNNLEMVLQPGQSVTTELIVTKLTATLEMEYAAFLSGTVAANYHEAFKEHHFWALDVNEMMAANEMANMSMSKETIDIIFYSNPKMVVVDTKTGVEINDIMS</sequence>
<dbReference type="CDD" id="cd20235">
    <property type="entry name" value="PFM_spherulin-2a-like"/>
    <property type="match status" value="1"/>
</dbReference>
<protein>
    <submittedName>
        <fullName evidence="2">(apollo) hypothetical protein</fullName>
    </submittedName>
</protein>
<dbReference type="Proteomes" id="UP000691718">
    <property type="component" value="Unassembled WGS sequence"/>
</dbReference>
<keyword evidence="3" id="KW-1185">Reference proteome</keyword>
<dbReference type="EMBL" id="CAJQZP010001707">
    <property type="protein sequence ID" value="CAG5059951.1"/>
    <property type="molecule type" value="Genomic_DNA"/>
</dbReference>